<dbReference type="STRING" id="314260.PB2503_02407"/>
<dbReference type="EMBL" id="CP002156">
    <property type="protein sequence ID" value="ADM08559.1"/>
    <property type="molecule type" value="Genomic_DNA"/>
</dbReference>
<evidence type="ECO:0000256" key="1">
    <source>
        <dbReference type="SAM" id="MobiDB-lite"/>
    </source>
</evidence>
<proteinExistence type="predicted"/>
<gene>
    <name evidence="2" type="ordered locus">PB2503_02407</name>
</gene>
<dbReference type="Proteomes" id="UP000001302">
    <property type="component" value="Chromosome"/>
</dbReference>
<accession>E0TCC6</accession>
<evidence type="ECO:0000313" key="3">
    <source>
        <dbReference type="Proteomes" id="UP000001302"/>
    </source>
</evidence>
<reference evidence="3" key="1">
    <citation type="submission" date="2010-08" db="EMBL/GenBank/DDBJ databases">
        <title>Genome sequence of Parvularcula bermudensis HTCC2503.</title>
        <authorList>
            <person name="Kang D.-M."/>
            <person name="Oh H.-M."/>
            <person name="Cho J.-C."/>
        </authorList>
    </citation>
    <scope>NUCLEOTIDE SEQUENCE [LARGE SCALE GENOMIC DNA]</scope>
    <source>
        <strain evidence="3">ATCC BAA-594 / HTCC2503 / KCTC 12087</strain>
    </source>
</reference>
<dbReference type="AlphaFoldDB" id="E0TCC6"/>
<dbReference type="KEGG" id="pbr:PB2503_02407"/>
<organism evidence="2 3">
    <name type="scientific">Parvularcula bermudensis (strain ATCC BAA-594 / HTCC2503 / KCTC 12087)</name>
    <dbReference type="NCBI Taxonomy" id="314260"/>
    <lineage>
        <taxon>Bacteria</taxon>
        <taxon>Pseudomonadati</taxon>
        <taxon>Pseudomonadota</taxon>
        <taxon>Alphaproteobacteria</taxon>
        <taxon>Parvularculales</taxon>
        <taxon>Parvularculaceae</taxon>
        <taxon>Parvularcula</taxon>
    </lineage>
</organism>
<name>E0TCC6_PARBH</name>
<evidence type="ECO:0000313" key="2">
    <source>
        <dbReference type="EMBL" id="ADM08559.1"/>
    </source>
</evidence>
<protein>
    <submittedName>
        <fullName evidence="2">Uncharacterized protein</fullName>
    </submittedName>
</protein>
<reference evidence="2 3" key="2">
    <citation type="journal article" date="2011" name="J. Bacteriol.">
        <title>Complete genome sequence of strain HTCC2503T of Parvularcula bermudensis, the type species of the order "Parvularculales" in the class Alphaproteobacteria.</title>
        <authorList>
            <person name="Oh H.M."/>
            <person name="Kang I."/>
            <person name="Vergin K.L."/>
            <person name="Kang D."/>
            <person name="Rhee K.H."/>
            <person name="Giovannoni S.J."/>
            <person name="Cho J.C."/>
        </authorList>
    </citation>
    <scope>NUCLEOTIDE SEQUENCE [LARGE SCALE GENOMIC DNA]</scope>
    <source>
        <strain evidence="3">ATCC BAA-594 / HTCC2503 / KCTC 12087</strain>
    </source>
</reference>
<dbReference type="HOGENOM" id="CLU_2344117_0_0_5"/>
<sequence length="97" mass="10611">MSSRIPHHIDHKVRGTVDHRRLVTKIGAAGDKAPQFHAANQIGQTAPKIRFDLGEQIDRTYFGGFLAFLKGKGGDVRPRGAADNPLDQGFRGYGDLT</sequence>
<keyword evidence="3" id="KW-1185">Reference proteome</keyword>
<feature type="region of interest" description="Disordered" evidence="1">
    <location>
        <begin position="77"/>
        <end position="97"/>
    </location>
</feature>